<keyword evidence="7" id="KW-1185">Reference proteome</keyword>
<evidence type="ECO:0000313" key="6">
    <source>
        <dbReference type="EMBL" id="WED67370.1"/>
    </source>
</evidence>
<dbReference type="Gene3D" id="3.40.50.1000">
    <property type="entry name" value="HAD superfamily/HAD-like"/>
    <property type="match status" value="1"/>
</dbReference>
<dbReference type="Pfam" id="PF13419">
    <property type="entry name" value="HAD_2"/>
    <property type="match status" value="1"/>
</dbReference>
<evidence type="ECO:0000256" key="1">
    <source>
        <dbReference type="ARBA" id="ARBA00001946"/>
    </source>
</evidence>
<dbReference type="CDD" id="cd07505">
    <property type="entry name" value="HAD_BPGM-like"/>
    <property type="match status" value="1"/>
</dbReference>
<dbReference type="AlphaFoldDB" id="A0AAF0CSR7"/>
<dbReference type="InterPro" id="IPR023214">
    <property type="entry name" value="HAD_sf"/>
</dbReference>
<dbReference type="RefSeq" id="WP_330931524.1">
    <property type="nucleotide sequence ID" value="NZ_CP119075.1"/>
</dbReference>
<evidence type="ECO:0000256" key="5">
    <source>
        <dbReference type="ARBA" id="ARBA00023277"/>
    </source>
</evidence>
<dbReference type="NCBIfam" id="TIGR01509">
    <property type="entry name" value="HAD-SF-IA-v3"/>
    <property type="match status" value="1"/>
</dbReference>
<name>A0AAF0CSR7_9BACT</name>
<dbReference type="KEGG" id="slom:PXH66_10970"/>
<keyword evidence="5" id="KW-0119">Carbohydrate metabolism</keyword>
<protein>
    <submittedName>
        <fullName evidence="6">HAD family phosphatase</fullName>
    </submittedName>
</protein>
<accession>A0AAF0CSR7</accession>
<dbReference type="GO" id="GO:0046872">
    <property type="term" value="F:metal ion binding"/>
    <property type="evidence" value="ECO:0007669"/>
    <property type="project" value="UniProtKB-KW"/>
</dbReference>
<dbReference type="InterPro" id="IPR006439">
    <property type="entry name" value="HAD-SF_hydro_IA"/>
</dbReference>
<dbReference type="SUPFAM" id="SSF56784">
    <property type="entry name" value="HAD-like"/>
    <property type="match status" value="1"/>
</dbReference>
<proteinExistence type="inferred from homology"/>
<evidence type="ECO:0000256" key="2">
    <source>
        <dbReference type="ARBA" id="ARBA00006171"/>
    </source>
</evidence>
<evidence type="ECO:0000313" key="7">
    <source>
        <dbReference type="Proteomes" id="UP001218638"/>
    </source>
</evidence>
<dbReference type="PRINTS" id="PR00413">
    <property type="entry name" value="HADHALOGNASE"/>
</dbReference>
<dbReference type="PANTHER" id="PTHR46193">
    <property type="entry name" value="6-PHOSPHOGLUCONATE PHOSPHATASE"/>
    <property type="match status" value="1"/>
</dbReference>
<keyword evidence="3" id="KW-0479">Metal-binding</keyword>
<dbReference type="EMBL" id="CP119075">
    <property type="protein sequence ID" value="WED67370.1"/>
    <property type="molecule type" value="Genomic_DNA"/>
</dbReference>
<keyword evidence="4" id="KW-0460">Magnesium</keyword>
<dbReference type="PANTHER" id="PTHR46193:SF18">
    <property type="entry name" value="HEXITOL PHOSPHATASE B"/>
    <property type="match status" value="1"/>
</dbReference>
<dbReference type="Proteomes" id="UP001218638">
    <property type="component" value="Chromosome"/>
</dbReference>
<dbReference type="InterPro" id="IPR041492">
    <property type="entry name" value="HAD_2"/>
</dbReference>
<dbReference type="InterPro" id="IPR036412">
    <property type="entry name" value="HAD-like_sf"/>
</dbReference>
<dbReference type="InterPro" id="IPR051600">
    <property type="entry name" value="Beta-PGM-like"/>
</dbReference>
<sequence length="214" mass="23561">MTIPNRFKAIIFDMDGVLINSSDCHANAFRQVFNSIGIKNFHYPDYAGRRTTEVITSVFIHHGLKPDVNLIKHLAKQKTALALSFIRNKQPIFDGTTEMLKRLFPKFQLALASSASRQSVDLFLELSTSKSLFKTTLCGDDVAEAKPSPEIYITTSNRLSIEPSQCLVVEDAISGIDAALNAGMTVWSVTTTHTRNELITAGAHVVLKNAASLH</sequence>
<organism evidence="6 7">
    <name type="scientific">Synoicihabitans lomoniglobus</name>
    <dbReference type="NCBI Taxonomy" id="2909285"/>
    <lineage>
        <taxon>Bacteria</taxon>
        <taxon>Pseudomonadati</taxon>
        <taxon>Verrucomicrobiota</taxon>
        <taxon>Opitutia</taxon>
        <taxon>Opitutales</taxon>
        <taxon>Opitutaceae</taxon>
        <taxon>Synoicihabitans</taxon>
    </lineage>
</organism>
<dbReference type="GO" id="GO:0003824">
    <property type="term" value="F:catalytic activity"/>
    <property type="evidence" value="ECO:0007669"/>
    <property type="project" value="UniProtKB-ARBA"/>
</dbReference>
<evidence type="ECO:0000256" key="4">
    <source>
        <dbReference type="ARBA" id="ARBA00022842"/>
    </source>
</evidence>
<dbReference type="InterPro" id="IPR023198">
    <property type="entry name" value="PGP-like_dom2"/>
</dbReference>
<dbReference type="SFLD" id="SFLDS00003">
    <property type="entry name" value="Haloacid_Dehalogenase"/>
    <property type="match status" value="1"/>
</dbReference>
<gene>
    <name evidence="6" type="ORF">PXH66_10970</name>
</gene>
<dbReference type="Gene3D" id="1.10.150.240">
    <property type="entry name" value="Putative phosphatase, domain 2"/>
    <property type="match status" value="1"/>
</dbReference>
<dbReference type="SFLD" id="SFLDG01135">
    <property type="entry name" value="C1.5.6:_HAD__Beta-PGM__Phospha"/>
    <property type="match status" value="1"/>
</dbReference>
<comment type="cofactor">
    <cofactor evidence="1">
        <name>Mg(2+)</name>
        <dbReference type="ChEBI" id="CHEBI:18420"/>
    </cofactor>
</comment>
<comment type="similarity">
    <text evidence="2">Belongs to the HAD-like hydrolase superfamily. CbbY/CbbZ/Gph/YieH family.</text>
</comment>
<dbReference type="SFLD" id="SFLDG01129">
    <property type="entry name" value="C1.5:_HAD__Beta-PGM__Phosphata"/>
    <property type="match status" value="1"/>
</dbReference>
<reference evidence="6" key="1">
    <citation type="submission" date="2023-03" db="EMBL/GenBank/DDBJ databases">
        <title>Lomoglobus Profundus gen. nov., sp. nov., a novel member of the phylum Verrucomicrobia, isolated from deep-marine sediment of South China Sea.</title>
        <authorList>
            <person name="Ahmad T."/>
            <person name="Ishaq S.E."/>
            <person name="Wang F."/>
        </authorList>
    </citation>
    <scope>NUCLEOTIDE SEQUENCE</scope>
    <source>
        <strain evidence="6">LMO-M01</strain>
    </source>
</reference>
<evidence type="ECO:0000256" key="3">
    <source>
        <dbReference type="ARBA" id="ARBA00022723"/>
    </source>
</evidence>
<dbReference type="NCBIfam" id="TIGR01549">
    <property type="entry name" value="HAD-SF-IA-v1"/>
    <property type="match status" value="1"/>
</dbReference>